<evidence type="ECO:0000313" key="2">
    <source>
        <dbReference type="EMBL" id="RKP27790.1"/>
    </source>
</evidence>
<dbReference type="Proteomes" id="UP000278143">
    <property type="component" value="Unassembled WGS sequence"/>
</dbReference>
<dbReference type="AlphaFoldDB" id="A0A4P9Z7T5"/>
<dbReference type="InterPro" id="IPR050618">
    <property type="entry name" value="Ubq-SigPath_Reg"/>
</dbReference>
<dbReference type="Gene3D" id="2.60.120.920">
    <property type="match status" value="1"/>
</dbReference>
<keyword evidence="2" id="KW-0430">Lectin</keyword>
<reference evidence="3" key="1">
    <citation type="journal article" date="2018" name="Nat. Microbiol.">
        <title>Leveraging single-cell genomics to expand the fungal tree of life.</title>
        <authorList>
            <person name="Ahrendt S.R."/>
            <person name="Quandt C.A."/>
            <person name="Ciobanu D."/>
            <person name="Clum A."/>
            <person name="Salamov A."/>
            <person name="Andreopoulos B."/>
            <person name="Cheng J.F."/>
            <person name="Woyke T."/>
            <person name="Pelin A."/>
            <person name="Henrissat B."/>
            <person name="Reynolds N.K."/>
            <person name="Benny G.L."/>
            <person name="Smith M.E."/>
            <person name="James T.Y."/>
            <person name="Grigoriev I.V."/>
        </authorList>
    </citation>
    <scope>NUCLEOTIDE SEQUENCE [LARGE SCALE GENOMIC DNA]</scope>
    <source>
        <strain evidence="3">Benny S71-1</strain>
    </source>
</reference>
<dbReference type="SMART" id="SM00449">
    <property type="entry name" value="SPRY"/>
    <property type="match status" value="1"/>
</dbReference>
<dbReference type="PROSITE" id="PS50188">
    <property type="entry name" value="B302_SPRY"/>
    <property type="match status" value="1"/>
</dbReference>
<dbReference type="Pfam" id="PF00622">
    <property type="entry name" value="SPRY"/>
    <property type="match status" value="1"/>
</dbReference>
<gene>
    <name evidence="2" type="ORF">SYNPS1DRAFT_9884</name>
</gene>
<keyword evidence="3" id="KW-1185">Reference proteome</keyword>
<dbReference type="GO" id="GO:0030246">
    <property type="term" value="F:carbohydrate binding"/>
    <property type="evidence" value="ECO:0007669"/>
    <property type="project" value="UniProtKB-KW"/>
</dbReference>
<organism evidence="2 3">
    <name type="scientific">Syncephalis pseudoplumigaleata</name>
    <dbReference type="NCBI Taxonomy" id="1712513"/>
    <lineage>
        <taxon>Eukaryota</taxon>
        <taxon>Fungi</taxon>
        <taxon>Fungi incertae sedis</taxon>
        <taxon>Zoopagomycota</taxon>
        <taxon>Zoopagomycotina</taxon>
        <taxon>Zoopagomycetes</taxon>
        <taxon>Zoopagales</taxon>
        <taxon>Piptocephalidaceae</taxon>
        <taxon>Syncephalis</taxon>
    </lineage>
</organism>
<evidence type="ECO:0000313" key="3">
    <source>
        <dbReference type="Proteomes" id="UP000278143"/>
    </source>
</evidence>
<proteinExistence type="predicted"/>
<dbReference type="InterPro" id="IPR013320">
    <property type="entry name" value="ConA-like_dom_sf"/>
</dbReference>
<dbReference type="InterPro" id="IPR003877">
    <property type="entry name" value="SPRY_dom"/>
</dbReference>
<dbReference type="InterPro" id="IPR001870">
    <property type="entry name" value="B30.2/SPRY"/>
</dbReference>
<evidence type="ECO:0000259" key="1">
    <source>
        <dbReference type="PROSITE" id="PS50188"/>
    </source>
</evidence>
<dbReference type="InterPro" id="IPR043136">
    <property type="entry name" value="B30.2/SPRY_sf"/>
</dbReference>
<dbReference type="SUPFAM" id="SSF49899">
    <property type="entry name" value="Concanavalin A-like lectins/glucanases"/>
    <property type="match status" value="1"/>
</dbReference>
<sequence>FEEPDPSSYREAMSKWSAAEHAAYTAARTFLKENPPRCSTTPLTQEERELIEEQGVAAWKFEDMQEAAARTTTPLLLQTNMPIPHDRHICYFEVKLAEKPATTEVGIGIATRPYPDWRMPGFHKVSAGYLANEGLLHVNNPFEGRQYGGAFFEGDVVGICINTRVGGVLFTRNGVQQEAASTGMAFDLYPVVAANGPCTLEVNFGQSGFVFLEANIHRWGFAAVVESAAQAPPAYGSERGSILLETAPSQRS</sequence>
<feature type="non-terminal residue" evidence="2">
    <location>
        <position position="252"/>
    </location>
</feature>
<feature type="domain" description="B30.2/SPRY" evidence="1">
    <location>
        <begin position="17"/>
        <end position="209"/>
    </location>
</feature>
<accession>A0A4P9Z7T5</accession>
<protein>
    <submittedName>
        <fullName evidence="2">Concanavalin A-like lectin/glucanase domain-containing protein</fullName>
    </submittedName>
</protein>
<dbReference type="OrthoDB" id="258495at2759"/>
<dbReference type="PANTHER" id="PTHR12864">
    <property type="entry name" value="RAN BINDING PROTEIN 9-RELATED"/>
    <property type="match status" value="1"/>
</dbReference>
<feature type="non-terminal residue" evidence="2">
    <location>
        <position position="1"/>
    </location>
</feature>
<dbReference type="EMBL" id="KZ989151">
    <property type="protein sequence ID" value="RKP27790.1"/>
    <property type="molecule type" value="Genomic_DNA"/>
</dbReference>
<name>A0A4P9Z7T5_9FUNG</name>